<evidence type="ECO:0000313" key="3">
    <source>
        <dbReference type="Proteomes" id="UP001320715"/>
    </source>
</evidence>
<protein>
    <submittedName>
        <fullName evidence="2">GNAT family N-acetyltransferase</fullName>
    </submittedName>
</protein>
<keyword evidence="3" id="KW-1185">Reference proteome</keyword>
<dbReference type="Proteomes" id="UP001320715">
    <property type="component" value="Unassembled WGS sequence"/>
</dbReference>
<dbReference type="PROSITE" id="PS51186">
    <property type="entry name" value="GNAT"/>
    <property type="match status" value="1"/>
</dbReference>
<dbReference type="CDD" id="cd04301">
    <property type="entry name" value="NAT_SF"/>
    <property type="match status" value="1"/>
</dbReference>
<sequence length="177" mass="19140">MPERKCIAGKVIYRSSIAGDLPAIARLETLSDVPDGSGLSEALIALPADTLSFVAELDGHIIGHTVLTAVAGPDRALALAPLVILPAYRDMQIGTGLVRHALNQARAQGWKSVFVYGQPDYYCRFGFKSQLADGADSPLQGQRFLALELRKDALFGWSGPAAYPEPYLKRMKSKARN</sequence>
<organism evidence="2 3">
    <name type="scientific">Hoeflea alexandrii</name>
    <dbReference type="NCBI Taxonomy" id="288436"/>
    <lineage>
        <taxon>Bacteria</taxon>
        <taxon>Pseudomonadati</taxon>
        <taxon>Pseudomonadota</taxon>
        <taxon>Alphaproteobacteria</taxon>
        <taxon>Hyphomicrobiales</taxon>
        <taxon>Rhizobiaceae</taxon>
        <taxon>Hoeflea</taxon>
    </lineage>
</organism>
<dbReference type="InterPro" id="IPR000182">
    <property type="entry name" value="GNAT_dom"/>
</dbReference>
<reference evidence="2 3" key="1">
    <citation type="submission" date="2020-01" db="EMBL/GenBank/DDBJ databases">
        <title>Genomes of bacteria type strains.</title>
        <authorList>
            <person name="Chen J."/>
            <person name="Zhu S."/>
            <person name="Yang J."/>
        </authorList>
    </citation>
    <scope>NUCLEOTIDE SEQUENCE [LARGE SCALE GENOMIC DNA]</scope>
    <source>
        <strain evidence="2 3">DSM 16655</strain>
    </source>
</reference>
<dbReference type="EMBL" id="JAAAML010000002">
    <property type="protein sequence ID" value="MCO6408620.1"/>
    <property type="molecule type" value="Genomic_DNA"/>
</dbReference>
<gene>
    <name evidence="2" type="ORF">GTW23_10585</name>
</gene>
<feature type="domain" description="N-acetyltransferase" evidence="1">
    <location>
        <begin position="11"/>
        <end position="154"/>
    </location>
</feature>
<dbReference type="Pfam" id="PF00583">
    <property type="entry name" value="Acetyltransf_1"/>
    <property type="match status" value="1"/>
</dbReference>
<evidence type="ECO:0000313" key="2">
    <source>
        <dbReference type="EMBL" id="MCO6408620.1"/>
    </source>
</evidence>
<evidence type="ECO:0000259" key="1">
    <source>
        <dbReference type="PROSITE" id="PS51186"/>
    </source>
</evidence>
<dbReference type="RefSeq" id="WP_252915733.1">
    <property type="nucleotide sequence ID" value="NZ_JAAAML010000002.1"/>
</dbReference>
<comment type="caution">
    <text evidence="2">The sequence shown here is derived from an EMBL/GenBank/DDBJ whole genome shotgun (WGS) entry which is preliminary data.</text>
</comment>
<name>A0ABT1CST1_9HYPH</name>
<dbReference type="SUPFAM" id="SSF55729">
    <property type="entry name" value="Acyl-CoA N-acyltransferases (Nat)"/>
    <property type="match status" value="1"/>
</dbReference>
<dbReference type="Gene3D" id="3.40.630.30">
    <property type="match status" value="1"/>
</dbReference>
<dbReference type="InterPro" id="IPR016181">
    <property type="entry name" value="Acyl_CoA_acyltransferase"/>
</dbReference>
<accession>A0ABT1CST1</accession>
<proteinExistence type="predicted"/>